<dbReference type="EMBL" id="CYSB01000038">
    <property type="protein sequence ID" value="CUH69159.1"/>
    <property type="molecule type" value="Genomic_DNA"/>
</dbReference>
<evidence type="ECO:0000313" key="3">
    <source>
        <dbReference type="EMBL" id="CUH73638.1"/>
    </source>
</evidence>
<dbReference type="PANTHER" id="PTHR12110:SF41">
    <property type="entry name" value="INOSOSE DEHYDRATASE"/>
    <property type="match status" value="1"/>
</dbReference>
<dbReference type="Proteomes" id="UP000051887">
    <property type="component" value="Unassembled WGS sequence"/>
</dbReference>
<sequence>MSIRIGNAPCSWGVEFPNDPRNPSWQSVLKDCAAAGYKGIELGPVGFMPEDPAVLGEALAEHDLELIGGVVFRAYHDPAQWDDVLDGTHRTCKALVAHGAKHLVLIDSISERRAPTAGRAAEAEQMDKAEWTAFRDRLAESARIGTEEYGLTVGIHAHAAGFMDFEPELERLLNEVDEKILKICFDTGHHSYAGFDPVAFMKRYIDRISYMHFKDIDPKVKAEVIANRTGFYDACGQGIFCNLGDGDVDFPAVRQLLLDSGFEGWCTVEQDCDPLLDPDPVSDAKVNREYLESIGFT</sequence>
<dbReference type="PANTHER" id="PTHR12110">
    <property type="entry name" value="HYDROXYPYRUVATE ISOMERASE"/>
    <property type="match status" value="1"/>
</dbReference>
<evidence type="ECO:0000313" key="2">
    <source>
        <dbReference type="EMBL" id="CUH69159.1"/>
    </source>
</evidence>
<accession>A0A0P1GBQ9</accession>
<proteinExistence type="predicted"/>
<dbReference type="AlphaFoldDB" id="A0A0P1GBQ9"/>
<dbReference type="InterPro" id="IPR036237">
    <property type="entry name" value="Xyl_isomerase-like_sf"/>
</dbReference>
<gene>
    <name evidence="3" type="primary">iolE_2</name>
    <name evidence="2" type="ORF">TL5118_03118</name>
    <name evidence="3" type="ORF">TL5120_03450</name>
</gene>
<reference evidence="3 5" key="2">
    <citation type="submission" date="2015-09" db="EMBL/GenBank/DDBJ databases">
        <authorList>
            <consortium name="Swine Surveillance"/>
        </authorList>
    </citation>
    <scope>NUCLEOTIDE SEQUENCE [LARGE SCALE GENOMIC DNA]</scope>
    <source>
        <strain evidence="3 5">5120</strain>
    </source>
</reference>
<name>A0A0P1GBQ9_9RHOB</name>
<dbReference type="GO" id="GO:0050114">
    <property type="term" value="F:myo-inosose-2 dehydratase activity"/>
    <property type="evidence" value="ECO:0007669"/>
    <property type="project" value="UniProtKB-EC"/>
</dbReference>
<dbReference type="SUPFAM" id="SSF51658">
    <property type="entry name" value="Xylose isomerase-like"/>
    <property type="match status" value="1"/>
</dbReference>
<evidence type="ECO:0000313" key="5">
    <source>
        <dbReference type="Proteomes" id="UP000051887"/>
    </source>
</evidence>
<organism evidence="3 5">
    <name type="scientific">Thalassovita autumnalis</name>
    <dbReference type="NCBI Taxonomy" id="2072972"/>
    <lineage>
        <taxon>Bacteria</taxon>
        <taxon>Pseudomonadati</taxon>
        <taxon>Pseudomonadota</taxon>
        <taxon>Alphaproteobacteria</taxon>
        <taxon>Rhodobacterales</taxon>
        <taxon>Roseobacteraceae</taxon>
        <taxon>Thalassovita</taxon>
    </lineage>
</organism>
<keyword evidence="3" id="KW-0456">Lyase</keyword>
<dbReference type="EC" id="4.2.1.44" evidence="3"/>
<feature type="domain" description="Xylose isomerase-like TIM barrel" evidence="1">
    <location>
        <begin position="30"/>
        <end position="289"/>
    </location>
</feature>
<dbReference type="EMBL" id="CYSC01000041">
    <property type="protein sequence ID" value="CUH73638.1"/>
    <property type="molecule type" value="Genomic_DNA"/>
</dbReference>
<dbReference type="Proteomes" id="UP000051086">
    <property type="component" value="Unassembled WGS sequence"/>
</dbReference>
<evidence type="ECO:0000313" key="4">
    <source>
        <dbReference type="Proteomes" id="UP000051086"/>
    </source>
</evidence>
<dbReference type="InterPro" id="IPR050312">
    <property type="entry name" value="IolE/XylAMocC-like"/>
</dbReference>
<reference evidence="2 4" key="1">
    <citation type="submission" date="2015-09" db="EMBL/GenBank/DDBJ databases">
        <authorList>
            <person name="Rodrigo-Torres L."/>
            <person name="Arahal D.R."/>
        </authorList>
    </citation>
    <scope>NUCLEOTIDE SEQUENCE [LARGE SCALE GENOMIC DNA]</scope>
    <source>
        <strain evidence="2 4">CECT 5118</strain>
    </source>
</reference>
<dbReference type="Pfam" id="PF01261">
    <property type="entry name" value="AP_endonuc_2"/>
    <property type="match status" value="1"/>
</dbReference>
<keyword evidence="4" id="KW-1185">Reference proteome</keyword>
<dbReference type="RefSeq" id="WP_058244780.1">
    <property type="nucleotide sequence ID" value="NZ_CYSB01000038.1"/>
</dbReference>
<evidence type="ECO:0000259" key="1">
    <source>
        <dbReference type="Pfam" id="PF01261"/>
    </source>
</evidence>
<dbReference type="Gene3D" id="3.20.20.150">
    <property type="entry name" value="Divalent-metal-dependent TIM barrel enzymes"/>
    <property type="match status" value="1"/>
</dbReference>
<dbReference type="InterPro" id="IPR013022">
    <property type="entry name" value="Xyl_isomerase-like_TIM-brl"/>
</dbReference>
<dbReference type="OrthoDB" id="9804047at2"/>
<protein>
    <submittedName>
        <fullName evidence="3">Inosose dehydratase</fullName>
        <ecNumber evidence="3">4.2.1.44</ecNumber>
    </submittedName>
</protein>